<proteinExistence type="predicted"/>
<protein>
    <submittedName>
        <fullName evidence="2">Autophagy protein atg9</fullName>
    </submittedName>
</protein>
<feature type="compositionally biased region" description="Polar residues" evidence="1">
    <location>
        <begin position="74"/>
        <end position="94"/>
    </location>
</feature>
<evidence type="ECO:0000256" key="1">
    <source>
        <dbReference type="SAM" id="MobiDB-lite"/>
    </source>
</evidence>
<feature type="region of interest" description="Disordered" evidence="1">
    <location>
        <begin position="21"/>
        <end position="185"/>
    </location>
</feature>
<feature type="compositionally biased region" description="Acidic residues" evidence="1">
    <location>
        <begin position="28"/>
        <end position="38"/>
    </location>
</feature>
<evidence type="ECO:0000313" key="3">
    <source>
        <dbReference type="Proteomes" id="UP001447188"/>
    </source>
</evidence>
<evidence type="ECO:0000313" key="2">
    <source>
        <dbReference type="EMBL" id="KAL0637775.1"/>
    </source>
</evidence>
<feature type="compositionally biased region" description="Gly residues" evidence="1">
    <location>
        <begin position="124"/>
        <end position="135"/>
    </location>
</feature>
<organism evidence="2 3">
    <name type="scientific">Discina gigas</name>
    <dbReference type="NCBI Taxonomy" id="1032678"/>
    <lineage>
        <taxon>Eukaryota</taxon>
        <taxon>Fungi</taxon>
        <taxon>Dikarya</taxon>
        <taxon>Ascomycota</taxon>
        <taxon>Pezizomycotina</taxon>
        <taxon>Pezizomycetes</taxon>
        <taxon>Pezizales</taxon>
        <taxon>Discinaceae</taxon>
        <taxon>Discina</taxon>
    </lineage>
</organism>
<name>A0ABR3GPC4_9PEZI</name>
<accession>A0ABR3GPC4</accession>
<dbReference type="Proteomes" id="UP001447188">
    <property type="component" value="Unassembled WGS sequence"/>
</dbReference>
<gene>
    <name evidence="2" type="primary">ATG9_1</name>
    <name evidence="2" type="ORF">Q9L58_003165</name>
</gene>
<feature type="compositionally biased region" description="Acidic residues" evidence="1">
    <location>
        <begin position="50"/>
        <end position="63"/>
    </location>
</feature>
<keyword evidence="3" id="KW-1185">Reference proteome</keyword>
<sequence length="229" mass="24918">MTSQLLSRIFNQNSASIYETLRQNDAADNSDSDADDLEERAGMLPSENGPENDEDGVDDDESTFELRHQPPAPASSSFLAQSTQRPFFSNMSRSRGNRYAPPRFRDEEPEENDEVPASLLFEPGGHGAVGGGKQVRGGVSEPGKMAGGGPGPATEASRKQNLAGDQQWAAVATQAHRGGDEHEAKEVRRQARLGLIDPKERALWKWANVENLDNFLNDVSAVSRLSSIQ</sequence>
<dbReference type="EMBL" id="JBBBZM010000030">
    <property type="protein sequence ID" value="KAL0637775.1"/>
    <property type="molecule type" value="Genomic_DNA"/>
</dbReference>
<reference evidence="2 3" key="1">
    <citation type="submission" date="2024-02" db="EMBL/GenBank/DDBJ databases">
        <title>Discinaceae phylogenomics.</title>
        <authorList>
            <person name="Dirks A.C."/>
            <person name="James T.Y."/>
        </authorList>
    </citation>
    <scope>NUCLEOTIDE SEQUENCE [LARGE SCALE GENOMIC DNA]</scope>
    <source>
        <strain evidence="2 3">ACD0624</strain>
    </source>
</reference>
<comment type="caution">
    <text evidence="2">The sequence shown here is derived from an EMBL/GenBank/DDBJ whole genome shotgun (WGS) entry which is preliminary data.</text>
</comment>